<accession>A0A0C2W3H9</accession>
<dbReference type="Proteomes" id="UP000054549">
    <property type="component" value="Unassembled WGS sequence"/>
</dbReference>
<keyword evidence="2" id="KW-1185">Reference proteome</keyword>
<dbReference type="STRING" id="946122.A0A0C2W3H9"/>
<dbReference type="OrthoDB" id="3359887at2759"/>
<protein>
    <submittedName>
        <fullName evidence="1">Uncharacterized protein</fullName>
    </submittedName>
</protein>
<dbReference type="HOGENOM" id="CLU_538562_0_0_1"/>
<dbReference type="EMBL" id="KN818488">
    <property type="protein sequence ID" value="KIL55657.1"/>
    <property type="molecule type" value="Genomic_DNA"/>
</dbReference>
<dbReference type="AlphaFoldDB" id="A0A0C2W3H9"/>
<evidence type="ECO:0000313" key="1">
    <source>
        <dbReference type="EMBL" id="KIL55657.1"/>
    </source>
</evidence>
<name>A0A0C2W3H9_AMAMK</name>
<sequence>MSGHSALHGDRFTMVQGARSSLAKGAKCQYYPLAPPENDLYNPDRLSPLSESCSLPYRRQEDYFQTLDMLDKAKTKKERRELSKATGVSRTPLCAASDAFLHPSFFPLDSFHLPFENCAPWFWDMWTSDSDSTECIHMSPSLAAALGERVSCAYKTLPPTFCGPIRDPHLKRQSQYKMFEWMALVFWYIVPIGLEVGMNQQVLKNFAEFSEIIEFGMTIKARSNKDLALLYEKVYHFLMDFEHLYIGGNPERVYRARLCIFQLIHIPIHIRWNGSMRMGSQATVERAIGEMGHKIRSKKSPFANLTNIIIEREIARILGLLYPELVVTQVKKHSHLHSVFTGQRKAQQNDPHESIERAAVLSYLEQAHPDIHDAAKKLTRYGKLRLENMRTLQSRAIEADRATDSATRYYRWFEALSFYEVVCNKRDIIRLVVFQQLQQVEKELCTLRGIWVENGELGVFPISKVVDVVGIWESDKSNWVYILRKHPGVDVLTLEERDVSQPAQD</sequence>
<reference evidence="1 2" key="1">
    <citation type="submission" date="2014-04" db="EMBL/GenBank/DDBJ databases">
        <title>Evolutionary Origins and Diversification of the Mycorrhizal Mutualists.</title>
        <authorList>
            <consortium name="DOE Joint Genome Institute"/>
            <consortium name="Mycorrhizal Genomics Consortium"/>
            <person name="Kohler A."/>
            <person name="Kuo A."/>
            <person name="Nagy L.G."/>
            <person name="Floudas D."/>
            <person name="Copeland A."/>
            <person name="Barry K.W."/>
            <person name="Cichocki N."/>
            <person name="Veneault-Fourrey C."/>
            <person name="LaButti K."/>
            <person name="Lindquist E.A."/>
            <person name="Lipzen A."/>
            <person name="Lundell T."/>
            <person name="Morin E."/>
            <person name="Murat C."/>
            <person name="Riley R."/>
            <person name="Ohm R."/>
            <person name="Sun H."/>
            <person name="Tunlid A."/>
            <person name="Henrissat B."/>
            <person name="Grigoriev I.V."/>
            <person name="Hibbett D.S."/>
            <person name="Martin F."/>
        </authorList>
    </citation>
    <scope>NUCLEOTIDE SEQUENCE [LARGE SCALE GENOMIC DNA]</scope>
    <source>
        <strain evidence="1 2">Koide BX008</strain>
    </source>
</reference>
<evidence type="ECO:0000313" key="2">
    <source>
        <dbReference type="Proteomes" id="UP000054549"/>
    </source>
</evidence>
<proteinExistence type="predicted"/>
<gene>
    <name evidence="1" type="ORF">M378DRAFT_90585</name>
</gene>
<dbReference type="InParanoid" id="A0A0C2W3H9"/>
<organism evidence="1 2">
    <name type="scientific">Amanita muscaria (strain Koide BX008)</name>
    <dbReference type="NCBI Taxonomy" id="946122"/>
    <lineage>
        <taxon>Eukaryota</taxon>
        <taxon>Fungi</taxon>
        <taxon>Dikarya</taxon>
        <taxon>Basidiomycota</taxon>
        <taxon>Agaricomycotina</taxon>
        <taxon>Agaricomycetes</taxon>
        <taxon>Agaricomycetidae</taxon>
        <taxon>Agaricales</taxon>
        <taxon>Pluteineae</taxon>
        <taxon>Amanitaceae</taxon>
        <taxon>Amanita</taxon>
    </lineage>
</organism>